<dbReference type="GO" id="GO:0016567">
    <property type="term" value="P:protein ubiquitination"/>
    <property type="evidence" value="ECO:0007669"/>
    <property type="project" value="UniProtKB-UniPathway"/>
</dbReference>
<dbReference type="AlphaFoldDB" id="A0A6A2YWI3"/>
<protein>
    <submittedName>
        <fullName evidence="1">Uncharacterized protein</fullName>
    </submittedName>
</protein>
<proteinExistence type="predicted"/>
<dbReference type="EMBL" id="VEPZ02001258">
    <property type="protein sequence ID" value="KAE8683776.1"/>
    <property type="molecule type" value="Genomic_DNA"/>
</dbReference>
<dbReference type="Proteomes" id="UP000436088">
    <property type="component" value="Unassembled WGS sequence"/>
</dbReference>
<dbReference type="PANTHER" id="PTHR32370">
    <property type="entry name" value="OS12G0117600 PROTEIN"/>
    <property type="match status" value="1"/>
</dbReference>
<keyword evidence="2" id="KW-1185">Reference proteome</keyword>
<dbReference type="InterPro" id="IPR043454">
    <property type="entry name" value="NPH3/RPT2-like"/>
</dbReference>
<gene>
    <name evidence="1" type="ORF">F3Y22_tig00111167pilonHSYRG00007</name>
</gene>
<organism evidence="1 2">
    <name type="scientific">Hibiscus syriacus</name>
    <name type="common">Rose of Sharon</name>
    <dbReference type="NCBI Taxonomy" id="106335"/>
    <lineage>
        <taxon>Eukaryota</taxon>
        <taxon>Viridiplantae</taxon>
        <taxon>Streptophyta</taxon>
        <taxon>Embryophyta</taxon>
        <taxon>Tracheophyta</taxon>
        <taxon>Spermatophyta</taxon>
        <taxon>Magnoliopsida</taxon>
        <taxon>eudicotyledons</taxon>
        <taxon>Gunneridae</taxon>
        <taxon>Pentapetalae</taxon>
        <taxon>rosids</taxon>
        <taxon>malvids</taxon>
        <taxon>Malvales</taxon>
        <taxon>Malvaceae</taxon>
        <taxon>Malvoideae</taxon>
        <taxon>Hibiscus</taxon>
    </lineage>
</organism>
<accession>A0A6A2YWI3</accession>
<evidence type="ECO:0000313" key="1">
    <source>
        <dbReference type="EMBL" id="KAE8683776.1"/>
    </source>
</evidence>
<sequence>MRPSVGRNHLFILGQIKQTIGKSTGAKRSKVIFHDFPGGAGNFELISMFCYNNGKIDINPSNISLLYSAARFMEMKDSISGNCSLFEKTEKYIEEIGAGLGLIFWWLRNMAKIYGRQQLLQQVLVHLLLRIASGFGSRAVPKVPRVRNMASLEQLGGSKTFRQFLVYYQKSKFHITSSDEKHKALEVVIDMLCILVPNSFSCKSLFGILRVVLNLHIRKSSRCKLEDMIAIISDSNRKGWQLIRHVHSRSSSGPLSEIIQVSSFGNGPARFRKGLRGRTLLRHRHLLGERKIPIEKSSRALASRQLKLRNFLQGTDHTNSSYDFTENTGKAKKMKPASLTYQLKMKSLENIYKGCNAE</sequence>
<reference evidence="1" key="1">
    <citation type="submission" date="2019-09" db="EMBL/GenBank/DDBJ databases">
        <title>Draft genome information of white flower Hibiscus syriacus.</title>
        <authorList>
            <person name="Kim Y.-M."/>
        </authorList>
    </citation>
    <scope>NUCLEOTIDE SEQUENCE [LARGE SCALE GENOMIC DNA]</scope>
    <source>
        <strain evidence="1">YM2019G1</strain>
    </source>
</reference>
<dbReference type="UniPathway" id="UPA00143"/>
<comment type="caution">
    <text evidence="1">The sequence shown here is derived from an EMBL/GenBank/DDBJ whole genome shotgun (WGS) entry which is preliminary data.</text>
</comment>
<evidence type="ECO:0000313" key="2">
    <source>
        <dbReference type="Proteomes" id="UP000436088"/>
    </source>
</evidence>
<name>A0A6A2YWI3_HIBSY</name>